<organism evidence="2 3">
    <name type="scientific">Dreissena polymorpha</name>
    <name type="common">Zebra mussel</name>
    <name type="synonym">Mytilus polymorpha</name>
    <dbReference type="NCBI Taxonomy" id="45954"/>
    <lineage>
        <taxon>Eukaryota</taxon>
        <taxon>Metazoa</taxon>
        <taxon>Spiralia</taxon>
        <taxon>Lophotrochozoa</taxon>
        <taxon>Mollusca</taxon>
        <taxon>Bivalvia</taxon>
        <taxon>Autobranchia</taxon>
        <taxon>Heteroconchia</taxon>
        <taxon>Euheterodonta</taxon>
        <taxon>Imparidentia</taxon>
        <taxon>Neoheterodontei</taxon>
        <taxon>Myida</taxon>
        <taxon>Dreissenoidea</taxon>
        <taxon>Dreissenidae</taxon>
        <taxon>Dreissena</taxon>
    </lineage>
</organism>
<protein>
    <submittedName>
        <fullName evidence="2">Uncharacterized protein</fullName>
    </submittedName>
</protein>
<gene>
    <name evidence="2" type="ORF">DPMN_007018</name>
</gene>
<dbReference type="Proteomes" id="UP000828390">
    <property type="component" value="Unassembled WGS sequence"/>
</dbReference>
<evidence type="ECO:0000313" key="2">
    <source>
        <dbReference type="EMBL" id="KAH3883070.1"/>
    </source>
</evidence>
<dbReference type="EMBL" id="JAIWYP010000001">
    <property type="protein sequence ID" value="KAH3883070.1"/>
    <property type="molecule type" value="Genomic_DNA"/>
</dbReference>
<comment type="caution">
    <text evidence="2">The sequence shown here is derived from an EMBL/GenBank/DDBJ whole genome shotgun (WGS) entry which is preliminary data.</text>
</comment>
<evidence type="ECO:0000313" key="3">
    <source>
        <dbReference type="Proteomes" id="UP000828390"/>
    </source>
</evidence>
<proteinExistence type="predicted"/>
<evidence type="ECO:0000256" key="1">
    <source>
        <dbReference type="SAM" id="MobiDB-lite"/>
    </source>
</evidence>
<reference evidence="2" key="2">
    <citation type="submission" date="2020-11" db="EMBL/GenBank/DDBJ databases">
        <authorList>
            <person name="McCartney M.A."/>
            <person name="Auch B."/>
            <person name="Kono T."/>
            <person name="Mallez S."/>
            <person name="Becker A."/>
            <person name="Gohl D.M."/>
            <person name="Silverstein K.A.T."/>
            <person name="Koren S."/>
            <person name="Bechman K.B."/>
            <person name="Herman A."/>
            <person name="Abrahante J.E."/>
            <person name="Garbe J."/>
        </authorList>
    </citation>
    <scope>NUCLEOTIDE SEQUENCE</scope>
    <source>
        <strain evidence="2">Duluth1</strain>
        <tissue evidence="2">Whole animal</tissue>
    </source>
</reference>
<reference evidence="2" key="1">
    <citation type="journal article" date="2019" name="bioRxiv">
        <title>The Genome of the Zebra Mussel, Dreissena polymorpha: A Resource for Invasive Species Research.</title>
        <authorList>
            <person name="McCartney M.A."/>
            <person name="Auch B."/>
            <person name="Kono T."/>
            <person name="Mallez S."/>
            <person name="Zhang Y."/>
            <person name="Obille A."/>
            <person name="Becker A."/>
            <person name="Abrahante J.E."/>
            <person name="Garbe J."/>
            <person name="Badalamenti J.P."/>
            <person name="Herman A."/>
            <person name="Mangelson H."/>
            <person name="Liachko I."/>
            <person name="Sullivan S."/>
            <person name="Sone E.D."/>
            <person name="Koren S."/>
            <person name="Silverstein K.A.T."/>
            <person name="Beckman K.B."/>
            <person name="Gohl D.M."/>
        </authorList>
    </citation>
    <scope>NUCLEOTIDE SEQUENCE</scope>
    <source>
        <strain evidence="2">Duluth1</strain>
        <tissue evidence="2">Whole animal</tissue>
    </source>
</reference>
<feature type="region of interest" description="Disordered" evidence="1">
    <location>
        <begin position="1"/>
        <end position="79"/>
    </location>
</feature>
<accession>A0A9D4MTJ0</accession>
<name>A0A9D4MTJ0_DREPO</name>
<feature type="compositionally biased region" description="Basic residues" evidence="1">
    <location>
        <begin position="56"/>
        <end position="66"/>
    </location>
</feature>
<dbReference type="AlphaFoldDB" id="A0A9D4MTJ0"/>
<sequence length="362" mass="40720">MRICRRPYRGPRLPLEPHLVNSASSQEVSLERRELGNEADDELRPVHNKISPQPIRRQKRKQRPKVKRESWSLSDSELNDRRKRMTRQHLMIHNSSAAINHNNENQYFGDSDANGPVAENSEFSFATDSKHPLEMTLPIANQNNQTSHSEFGTPEKSMPSICLSTQTYKSGLINKSTTDSVDSNYMSFGVSRPHRSDLLSHISDFQKLFPSNEETGDSFGDTNMTENINNHNQNNEIHDCTPTDTDTDRSNMEHVIENSSTQISYNYADVMEEFFIDLNNEESGRSISSRDNAALFEDGSPLYDMLSSSKMSDITANAHVARYGDVISVISHNGSPMVFRIAGAGLQCGTVGENISFQVIKT</sequence>
<keyword evidence="3" id="KW-1185">Reference proteome</keyword>